<evidence type="ECO:0000313" key="3">
    <source>
        <dbReference type="Proteomes" id="UP000638849"/>
    </source>
</evidence>
<accession>A0ABS0RSC1</accession>
<name>A0ABS0RSC1_9ACTN</name>
<reference evidence="2 3" key="1">
    <citation type="submission" date="2020-12" db="EMBL/GenBank/DDBJ databases">
        <authorList>
            <person name="Kusuma A.B."/>
            <person name="Nouioui I."/>
            <person name="Goodfellow M."/>
        </authorList>
    </citation>
    <scope>NUCLEOTIDE SEQUENCE [LARGE SCALE GENOMIC DNA]</scope>
    <source>
        <strain evidence="2 3">DSM 41764</strain>
    </source>
</reference>
<evidence type="ECO:0000313" key="2">
    <source>
        <dbReference type="EMBL" id="MBI0320366.1"/>
    </source>
</evidence>
<dbReference type="Pfam" id="PF01565">
    <property type="entry name" value="FAD_binding_4"/>
    <property type="match status" value="1"/>
</dbReference>
<dbReference type="InterPro" id="IPR006094">
    <property type="entry name" value="Oxid_FAD_bind_N"/>
</dbReference>
<keyword evidence="3" id="KW-1185">Reference proteome</keyword>
<organism evidence="2 3">
    <name type="scientific">Streptomyces javensis</name>
    <dbReference type="NCBI Taxonomy" id="114698"/>
    <lineage>
        <taxon>Bacteria</taxon>
        <taxon>Bacillati</taxon>
        <taxon>Actinomycetota</taxon>
        <taxon>Actinomycetes</taxon>
        <taxon>Kitasatosporales</taxon>
        <taxon>Streptomycetaceae</taxon>
        <taxon>Streptomyces</taxon>
        <taxon>Streptomyces violaceusniger group</taxon>
    </lineage>
</organism>
<sequence>MSPALPAALVAELSTLLGAEGWRMDDSALEANAQDNSWRRQRPAAVALPADVEQVQALVHACRAHGVALVARGAGTGTTGAAVPQPGSIVLSFTRMDRIIEIRAGDRCAVVQPGVLNGTLQQALAPHGLF</sequence>
<dbReference type="EMBL" id="JAEEAQ010001440">
    <property type="protein sequence ID" value="MBI0320366.1"/>
    <property type="molecule type" value="Genomic_DNA"/>
</dbReference>
<dbReference type="InterPro" id="IPR036318">
    <property type="entry name" value="FAD-bd_PCMH-like_sf"/>
</dbReference>
<dbReference type="InterPro" id="IPR051914">
    <property type="entry name" value="FAD-linked_OxidoTrans_Type4"/>
</dbReference>
<dbReference type="PROSITE" id="PS51387">
    <property type="entry name" value="FAD_PCMH"/>
    <property type="match status" value="1"/>
</dbReference>
<dbReference type="Gene3D" id="3.30.465.10">
    <property type="match status" value="1"/>
</dbReference>
<comment type="caution">
    <text evidence="2">The sequence shown here is derived from an EMBL/GenBank/DDBJ whole genome shotgun (WGS) entry which is preliminary data.</text>
</comment>
<dbReference type="InterPro" id="IPR016169">
    <property type="entry name" value="FAD-bd_PCMH_sub2"/>
</dbReference>
<feature type="domain" description="FAD-binding PCMH-type" evidence="1">
    <location>
        <begin position="39"/>
        <end position="130"/>
    </location>
</feature>
<protein>
    <submittedName>
        <fullName evidence="2">FAD-binding oxidoreductase</fullName>
    </submittedName>
</protein>
<gene>
    <name evidence="2" type="ORF">JBF12_46975</name>
</gene>
<dbReference type="Proteomes" id="UP000638849">
    <property type="component" value="Unassembled WGS sequence"/>
</dbReference>
<dbReference type="PANTHER" id="PTHR42934:SF2">
    <property type="entry name" value="GLYCOLATE OXIDASE SUBUNIT GLCD"/>
    <property type="match status" value="1"/>
</dbReference>
<evidence type="ECO:0000259" key="1">
    <source>
        <dbReference type="PROSITE" id="PS51387"/>
    </source>
</evidence>
<feature type="non-terminal residue" evidence="2">
    <location>
        <position position="130"/>
    </location>
</feature>
<dbReference type="PANTHER" id="PTHR42934">
    <property type="entry name" value="GLYCOLATE OXIDASE SUBUNIT GLCD"/>
    <property type="match status" value="1"/>
</dbReference>
<proteinExistence type="predicted"/>
<dbReference type="SUPFAM" id="SSF56176">
    <property type="entry name" value="FAD-binding/transporter-associated domain-like"/>
    <property type="match status" value="1"/>
</dbReference>
<dbReference type="InterPro" id="IPR016166">
    <property type="entry name" value="FAD-bd_PCMH"/>
</dbReference>